<organism evidence="8 9">
    <name type="scientific">Dimorphilus gyrociliatus</name>
    <dbReference type="NCBI Taxonomy" id="2664684"/>
    <lineage>
        <taxon>Eukaryota</taxon>
        <taxon>Metazoa</taxon>
        <taxon>Spiralia</taxon>
        <taxon>Lophotrochozoa</taxon>
        <taxon>Annelida</taxon>
        <taxon>Polychaeta</taxon>
        <taxon>Polychaeta incertae sedis</taxon>
        <taxon>Dinophilidae</taxon>
        <taxon>Dimorphilus</taxon>
    </lineage>
</organism>
<dbReference type="PANTHER" id="PTHR12906:SF0">
    <property type="entry name" value="GEL COMPLEX SUBUNIT OPTI"/>
    <property type="match status" value="1"/>
</dbReference>
<dbReference type="OrthoDB" id="286395at2759"/>
<keyword evidence="6 7" id="KW-0472">Membrane</keyword>
<reference evidence="8 9" key="1">
    <citation type="submission" date="2020-08" db="EMBL/GenBank/DDBJ databases">
        <authorList>
            <person name="Hejnol A."/>
        </authorList>
    </citation>
    <scope>NUCLEOTIDE SEQUENCE [LARGE SCALE GENOMIC DNA]</scope>
</reference>
<keyword evidence="9" id="KW-1185">Reference proteome</keyword>
<comment type="subcellular location">
    <subcellularLocation>
        <location evidence="1">Endoplasmic reticulum membrane</location>
        <topology evidence="1">Multi-pass membrane protein</topology>
    </subcellularLocation>
</comment>
<evidence type="ECO:0000256" key="2">
    <source>
        <dbReference type="ARBA" id="ARBA00009436"/>
    </source>
</evidence>
<dbReference type="GO" id="GO:0005739">
    <property type="term" value="C:mitochondrion"/>
    <property type="evidence" value="ECO:0007669"/>
    <property type="project" value="GOC"/>
</dbReference>
<evidence type="ECO:0000256" key="7">
    <source>
        <dbReference type="SAM" id="Phobius"/>
    </source>
</evidence>
<dbReference type="Pfam" id="PF07019">
    <property type="entry name" value="EMC6"/>
    <property type="match status" value="1"/>
</dbReference>
<accession>A0A7I8V751</accession>
<dbReference type="InterPro" id="IPR029008">
    <property type="entry name" value="EMC6-like"/>
</dbReference>
<dbReference type="GO" id="GO:0005789">
    <property type="term" value="C:endoplasmic reticulum membrane"/>
    <property type="evidence" value="ECO:0007669"/>
    <property type="project" value="UniProtKB-SubCell"/>
</dbReference>
<comment type="caution">
    <text evidence="8">The sequence shown here is derived from an EMBL/GenBank/DDBJ whole genome shotgun (WGS) entry which is preliminary data.</text>
</comment>
<dbReference type="GO" id="GO:0097250">
    <property type="term" value="P:mitochondrial respirasome assembly"/>
    <property type="evidence" value="ECO:0007669"/>
    <property type="project" value="InterPro"/>
</dbReference>
<dbReference type="EMBL" id="CAJFCJ010000001">
    <property type="protein sequence ID" value="CAD5111101.1"/>
    <property type="molecule type" value="Genomic_DNA"/>
</dbReference>
<name>A0A7I8V751_9ANNE</name>
<dbReference type="AlphaFoldDB" id="A0A7I8V751"/>
<gene>
    <name evidence="8" type="ORF">DGYR_LOCUS435</name>
</gene>
<comment type="similarity">
    <text evidence="2">Belongs to the EMC6 family.</text>
</comment>
<keyword evidence="4" id="KW-0256">Endoplasmic reticulum</keyword>
<keyword evidence="3 7" id="KW-0812">Transmembrane</keyword>
<proteinExistence type="inferred from homology"/>
<dbReference type="PANTHER" id="PTHR12906">
    <property type="entry name" value="PROTEIN C20ORF24 RAB5-INTERACTING PROTEIN"/>
    <property type="match status" value="1"/>
</dbReference>
<evidence type="ECO:0000256" key="6">
    <source>
        <dbReference type="ARBA" id="ARBA00023136"/>
    </source>
</evidence>
<evidence type="ECO:0000256" key="3">
    <source>
        <dbReference type="ARBA" id="ARBA00022692"/>
    </source>
</evidence>
<protein>
    <submittedName>
        <fullName evidence="8">DgyrCDS446</fullName>
    </submittedName>
</protein>
<sequence>MGNLKKPSDKVPKDPTVWMTFQKAMAVNSPWPDKEEFLDVVYWMRQIIGIIIGVICGSIPMTGFLAMIIFAALEAIVIQVYTTSYQSVDVDDLGGISEVLKEGFMTAFASFLVTWIIFYSAIHS</sequence>
<evidence type="ECO:0000313" key="9">
    <source>
        <dbReference type="Proteomes" id="UP000549394"/>
    </source>
</evidence>
<dbReference type="InterPro" id="IPR010742">
    <property type="entry name" value="RCAF1"/>
</dbReference>
<feature type="transmembrane region" description="Helical" evidence="7">
    <location>
        <begin position="103"/>
        <end position="122"/>
    </location>
</feature>
<evidence type="ECO:0000256" key="1">
    <source>
        <dbReference type="ARBA" id="ARBA00004477"/>
    </source>
</evidence>
<evidence type="ECO:0000256" key="5">
    <source>
        <dbReference type="ARBA" id="ARBA00022989"/>
    </source>
</evidence>
<keyword evidence="5 7" id="KW-1133">Transmembrane helix</keyword>
<evidence type="ECO:0000256" key="4">
    <source>
        <dbReference type="ARBA" id="ARBA00022824"/>
    </source>
</evidence>
<evidence type="ECO:0000313" key="8">
    <source>
        <dbReference type="EMBL" id="CAD5111101.1"/>
    </source>
</evidence>
<dbReference type="Proteomes" id="UP000549394">
    <property type="component" value="Unassembled WGS sequence"/>
</dbReference>